<feature type="domain" description="MARVEL" evidence="7">
    <location>
        <begin position="10"/>
        <end position="145"/>
    </location>
</feature>
<feature type="transmembrane region" description="Helical" evidence="6">
    <location>
        <begin position="83"/>
        <end position="101"/>
    </location>
</feature>
<evidence type="ECO:0000259" key="7">
    <source>
        <dbReference type="PROSITE" id="PS51225"/>
    </source>
</evidence>
<evidence type="ECO:0000256" key="4">
    <source>
        <dbReference type="ARBA" id="ARBA00023136"/>
    </source>
</evidence>
<evidence type="ECO:0000256" key="2">
    <source>
        <dbReference type="ARBA" id="ARBA00022692"/>
    </source>
</evidence>
<keyword evidence="4 5" id="KW-0472">Membrane</keyword>
<accession>A0AAJ6QU71</accession>
<dbReference type="Pfam" id="PF01284">
    <property type="entry name" value="MARVEL"/>
    <property type="match status" value="1"/>
</dbReference>
<evidence type="ECO:0000256" key="5">
    <source>
        <dbReference type="PROSITE-ProRule" id="PRU00581"/>
    </source>
</evidence>
<dbReference type="InterPro" id="IPR050578">
    <property type="entry name" value="MARVEL-CKLF_proteins"/>
</dbReference>
<dbReference type="GO" id="GO:0016020">
    <property type="term" value="C:membrane"/>
    <property type="evidence" value="ECO:0007669"/>
    <property type="project" value="UniProtKB-SubCell"/>
</dbReference>
<keyword evidence="2 5" id="KW-0812">Transmembrane</keyword>
<gene>
    <name evidence="9" type="primary">LOC100907376</name>
</gene>
<feature type="transmembrane region" description="Helical" evidence="6">
    <location>
        <begin position="50"/>
        <end position="71"/>
    </location>
</feature>
<proteinExistence type="predicted"/>
<dbReference type="PANTHER" id="PTHR22776">
    <property type="entry name" value="MARVEL-CONTAINING POTENTIAL LIPID RAFT-ASSOCIATED PROTEIN"/>
    <property type="match status" value="1"/>
</dbReference>
<evidence type="ECO:0000313" key="9">
    <source>
        <dbReference type="RefSeq" id="XP_003743916.1"/>
    </source>
</evidence>
<feature type="transmembrane region" description="Helical" evidence="6">
    <location>
        <begin position="121"/>
        <end position="141"/>
    </location>
</feature>
<evidence type="ECO:0000313" key="8">
    <source>
        <dbReference type="Proteomes" id="UP000694867"/>
    </source>
</evidence>
<comment type="subcellular location">
    <subcellularLocation>
        <location evidence="1">Membrane</location>
        <topology evidence="1">Multi-pass membrane protein</topology>
    </subcellularLocation>
</comment>
<reference evidence="9" key="1">
    <citation type="submission" date="2025-08" db="UniProtKB">
        <authorList>
            <consortium name="RefSeq"/>
        </authorList>
    </citation>
    <scope>IDENTIFICATION</scope>
</reference>
<dbReference type="KEGG" id="goe:100907376"/>
<feature type="transmembrane region" description="Helical" evidence="6">
    <location>
        <begin position="20"/>
        <end position="44"/>
    </location>
</feature>
<organism evidence="8 9">
    <name type="scientific">Galendromus occidentalis</name>
    <name type="common">western predatory mite</name>
    <dbReference type="NCBI Taxonomy" id="34638"/>
    <lineage>
        <taxon>Eukaryota</taxon>
        <taxon>Metazoa</taxon>
        <taxon>Ecdysozoa</taxon>
        <taxon>Arthropoda</taxon>
        <taxon>Chelicerata</taxon>
        <taxon>Arachnida</taxon>
        <taxon>Acari</taxon>
        <taxon>Parasitiformes</taxon>
        <taxon>Mesostigmata</taxon>
        <taxon>Gamasina</taxon>
        <taxon>Phytoseioidea</taxon>
        <taxon>Phytoseiidae</taxon>
        <taxon>Typhlodrominae</taxon>
        <taxon>Galendromus</taxon>
    </lineage>
</organism>
<dbReference type="PROSITE" id="PS51225">
    <property type="entry name" value="MARVEL"/>
    <property type="match status" value="1"/>
</dbReference>
<dbReference type="PANTHER" id="PTHR22776:SF97">
    <property type="entry name" value="RE01453P"/>
    <property type="match status" value="1"/>
</dbReference>
<dbReference type="AlphaFoldDB" id="A0AAJ6QU71"/>
<keyword evidence="3 6" id="KW-1133">Transmembrane helix</keyword>
<evidence type="ECO:0000256" key="3">
    <source>
        <dbReference type="ARBA" id="ARBA00022989"/>
    </source>
</evidence>
<evidence type="ECO:0000256" key="1">
    <source>
        <dbReference type="ARBA" id="ARBA00004141"/>
    </source>
</evidence>
<dbReference type="InterPro" id="IPR008253">
    <property type="entry name" value="Marvel"/>
</dbReference>
<evidence type="ECO:0000256" key="6">
    <source>
        <dbReference type="SAM" id="Phobius"/>
    </source>
</evidence>
<keyword evidence="8" id="KW-1185">Reference proteome</keyword>
<dbReference type="Proteomes" id="UP000694867">
    <property type="component" value="Unplaced"/>
</dbReference>
<name>A0AAJ6QU71_9ACAR</name>
<dbReference type="GeneID" id="100907376"/>
<protein>
    <submittedName>
        <fullName evidence="9">CKLF-like MARVEL transmembrane domain-containing protein 3</fullName>
    </submittedName>
</protein>
<sequence length="170" mass="19000">MTTLGPDKAFVTSLQGMLRIAEIVFGVCGIICIESIGTTCYETYVHRYEFALFVLIVSFLLALFFVVVFVLRSQELMSSLVNFPFLLLVCDSFSGLFYLIVCLLEFCAYCQDPNDNAATKVAGVFGLFAMICFFISSYFSYKFFRDERFPTSFAPPHPGLHAVSVTPSMG</sequence>
<dbReference type="RefSeq" id="XP_003743916.1">
    <property type="nucleotide sequence ID" value="XM_003743868.2"/>
</dbReference>